<gene>
    <name evidence="8" type="primary">TNPO2</name>
</gene>
<dbReference type="GO" id="GO:0031267">
    <property type="term" value="F:small GTPase binding"/>
    <property type="evidence" value="ECO:0007669"/>
    <property type="project" value="InterPro"/>
</dbReference>
<comment type="subcellular location">
    <subcellularLocation>
        <location evidence="1">Cytoplasm</location>
    </subcellularLocation>
</comment>
<dbReference type="AlphaFoldDB" id="A0A8C7MFZ3"/>
<keyword evidence="6" id="KW-0812">Transmembrane</keyword>
<dbReference type="InterPro" id="IPR040122">
    <property type="entry name" value="Importin_beta"/>
</dbReference>
<evidence type="ECO:0000313" key="8">
    <source>
        <dbReference type="Ensembl" id="ENSOKIP00005051868.1"/>
    </source>
</evidence>
<dbReference type="InterPro" id="IPR011989">
    <property type="entry name" value="ARM-like"/>
</dbReference>
<dbReference type="GO" id="GO:0006606">
    <property type="term" value="P:protein import into nucleus"/>
    <property type="evidence" value="ECO:0007669"/>
    <property type="project" value="InterPro"/>
</dbReference>
<organism evidence="8 9">
    <name type="scientific">Oncorhynchus kisutch</name>
    <name type="common">Coho salmon</name>
    <name type="synonym">Salmo kisutch</name>
    <dbReference type="NCBI Taxonomy" id="8019"/>
    <lineage>
        <taxon>Eukaryota</taxon>
        <taxon>Metazoa</taxon>
        <taxon>Chordata</taxon>
        <taxon>Craniata</taxon>
        <taxon>Vertebrata</taxon>
        <taxon>Euteleostomi</taxon>
        <taxon>Actinopterygii</taxon>
        <taxon>Neopterygii</taxon>
        <taxon>Teleostei</taxon>
        <taxon>Protacanthopterygii</taxon>
        <taxon>Salmoniformes</taxon>
        <taxon>Salmonidae</taxon>
        <taxon>Salmoninae</taxon>
        <taxon>Oncorhynchus</taxon>
    </lineage>
</organism>
<feature type="domain" description="Importin N-terminal" evidence="7">
    <location>
        <begin position="31"/>
        <end position="99"/>
    </location>
</feature>
<dbReference type="Proteomes" id="UP000694557">
    <property type="component" value="Unassembled WGS sequence"/>
</dbReference>
<keyword evidence="9" id="KW-1185">Reference proteome</keyword>
<keyword evidence="4" id="KW-0677">Repeat</keyword>
<dbReference type="GeneTree" id="ENSGT00940000156708"/>
<dbReference type="InterPro" id="IPR016024">
    <property type="entry name" value="ARM-type_fold"/>
</dbReference>
<protein>
    <submittedName>
        <fullName evidence="8">Transportin 2</fullName>
    </submittedName>
</protein>
<sequence>MEWQPDEQGLQQVLQLLKDSQSPDTATQRAVQEKLEQLNQFPDFNNYLIFVLTSLKSEDEPTRSLSGLILKNNVKAHYQNFPPLVADFIKRECLNNIGDPSPLIRATIGKREREFSVCVCLLVSVCMCLLVSVCMCLLVSVCMCLLVSVCAY</sequence>
<evidence type="ECO:0000256" key="4">
    <source>
        <dbReference type="ARBA" id="ARBA00022737"/>
    </source>
</evidence>
<evidence type="ECO:0000256" key="6">
    <source>
        <dbReference type="SAM" id="Phobius"/>
    </source>
</evidence>
<dbReference type="InterPro" id="IPR001494">
    <property type="entry name" value="Importin-beta_N"/>
</dbReference>
<keyword evidence="2" id="KW-0813">Transport</keyword>
<dbReference type="GO" id="GO:0005737">
    <property type="term" value="C:cytoplasm"/>
    <property type="evidence" value="ECO:0007669"/>
    <property type="project" value="UniProtKB-SubCell"/>
</dbReference>
<keyword evidence="3" id="KW-0963">Cytoplasm</keyword>
<evidence type="ECO:0000259" key="7">
    <source>
        <dbReference type="SMART" id="SM00913"/>
    </source>
</evidence>
<evidence type="ECO:0000256" key="5">
    <source>
        <dbReference type="ARBA" id="ARBA00022927"/>
    </source>
</evidence>
<reference evidence="8" key="1">
    <citation type="submission" date="2025-08" db="UniProtKB">
        <authorList>
            <consortium name="Ensembl"/>
        </authorList>
    </citation>
    <scope>IDENTIFICATION</scope>
</reference>
<reference evidence="8" key="2">
    <citation type="submission" date="2025-09" db="UniProtKB">
        <authorList>
            <consortium name="Ensembl"/>
        </authorList>
    </citation>
    <scope>IDENTIFICATION</scope>
</reference>
<dbReference type="PANTHER" id="PTHR10527">
    <property type="entry name" value="IMPORTIN BETA"/>
    <property type="match status" value="1"/>
</dbReference>
<evidence type="ECO:0000256" key="3">
    <source>
        <dbReference type="ARBA" id="ARBA00022490"/>
    </source>
</evidence>
<dbReference type="SUPFAM" id="SSF48371">
    <property type="entry name" value="ARM repeat"/>
    <property type="match status" value="1"/>
</dbReference>
<evidence type="ECO:0000313" key="9">
    <source>
        <dbReference type="Proteomes" id="UP000694557"/>
    </source>
</evidence>
<dbReference type="Gene3D" id="1.25.10.10">
    <property type="entry name" value="Leucine-rich Repeat Variant"/>
    <property type="match status" value="1"/>
</dbReference>
<evidence type="ECO:0000256" key="1">
    <source>
        <dbReference type="ARBA" id="ARBA00004496"/>
    </source>
</evidence>
<evidence type="ECO:0000256" key="2">
    <source>
        <dbReference type="ARBA" id="ARBA00022448"/>
    </source>
</evidence>
<dbReference type="Ensembl" id="ENSOKIT00005054789.1">
    <property type="protein sequence ID" value="ENSOKIP00005051868.1"/>
    <property type="gene ID" value="ENSOKIG00005021830.1"/>
</dbReference>
<dbReference type="Pfam" id="PF03810">
    <property type="entry name" value="IBN_N"/>
    <property type="match status" value="1"/>
</dbReference>
<accession>A0A8C7MFZ3</accession>
<keyword evidence="6" id="KW-1133">Transmembrane helix</keyword>
<keyword evidence="6" id="KW-0472">Membrane</keyword>
<proteinExistence type="predicted"/>
<dbReference type="SMART" id="SM00913">
    <property type="entry name" value="IBN_N"/>
    <property type="match status" value="1"/>
</dbReference>
<name>A0A8C7MFZ3_ONCKI</name>
<feature type="transmembrane region" description="Helical" evidence="6">
    <location>
        <begin position="115"/>
        <end position="148"/>
    </location>
</feature>
<keyword evidence="5" id="KW-0653">Protein transport</keyword>